<dbReference type="SUPFAM" id="SSF55729">
    <property type="entry name" value="Acyl-CoA N-acyltransferases (Nat)"/>
    <property type="match status" value="1"/>
</dbReference>
<gene>
    <name evidence="2" type="ORF">GWI71_06640</name>
</gene>
<name>A0ABW9ZFZ9_9HYPH</name>
<dbReference type="Proteomes" id="UP000541347">
    <property type="component" value="Unassembled WGS sequence"/>
</dbReference>
<sequence length="369" mass="40074">MQNPTFAPVSPFQSAWFLSAFLEASPPGAGHKIIVHTLRDPKTLEILVALPVMQTRSYGVRRIQAPGSSYCDITAPVLSERFLALPPATRSQSLERLLSQIHDGDYIRLPNVTATVNGQPNPLFDQVSRARQQAAQYSMYLPDSAPDRRPSRSAYKEYEGKYRKLEQKGYTFREVEGAEPRLAAIDTLLRLRAESFAARGMAQPDAAAAAALYRALVRRPDAVNRLHVLVLADAGGDIVAGAALIGGKTCLNGTLLGISGPEWRRLSPGMVLIMKIQDWARDRGFTHLNFGAGDQSYKEKFGAHAVPAGEIVRARTVVGRLHLYACDLRRQVAGLGQRLRSGPGLLPGMRTTALAAATQVETAGIAALL</sequence>
<dbReference type="InterPro" id="IPR016181">
    <property type="entry name" value="Acyl_CoA_acyltransferase"/>
</dbReference>
<dbReference type="Gene3D" id="3.40.630.30">
    <property type="match status" value="1"/>
</dbReference>
<comment type="caution">
    <text evidence="2">The sequence shown here is derived from an EMBL/GenBank/DDBJ whole genome shotgun (WGS) entry which is preliminary data.</text>
</comment>
<protein>
    <submittedName>
        <fullName evidence="2">GNAT family N-acetyltransferase</fullName>
    </submittedName>
</protein>
<organism evidence="2 3">
    <name type="scientific">Pannonibacter tanglangensis</name>
    <dbReference type="NCBI Taxonomy" id="2750084"/>
    <lineage>
        <taxon>Bacteria</taxon>
        <taxon>Pseudomonadati</taxon>
        <taxon>Pseudomonadota</taxon>
        <taxon>Alphaproteobacteria</taxon>
        <taxon>Hyphomicrobiales</taxon>
        <taxon>Stappiaceae</taxon>
        <taxon>Pannonibacter</taxon>
    </lineage>
</organism>
<dbReference type="EMBL" id="JAABLP010000002">
    <property type="protein sequence ID" value="NBN63354.1"/>
    <property type="molecule type" value="Genomic_DNA"/>
</dbReference>
<feature type="domain" description="BioF2-like acetyltransferase" evidence="1">
    <location>
        <begin position="154"/>
        <end position="299"/>
    </location>
</feature>
<evidence type="ECO:0000259" key="1">
    <source>
        <dbReference type="Pfam" id="PF13480"/>
    </source>
</evidence>
<dbReference type="Pfam" id="PF13480">
    <property type="entry name" value="Acetyltransf_6"/>
    <property type="match status" value="1"/>
</dbReference>
<evidence type="ECO:0000313" key="2">
    <source>
        <dbReference type="EMBL" id="NBN63354.1"/>
    </source>
</evidence>
<reference evidence="2 3" key="1">
    <citation type="submission" date="2020-01" db="EMBL/GenBank/DDBJ databases">
        <authorList>
            <person name="Peng S.Y."/>
            <person name="Li J."/>
            <person name="Wang M."/>
            <person name="Wang L."/>
            <person name="Wang C.Q."/>
            <person name="Wang J.R."/>
        </authorList>
    </citation>
    <scope>NUCLEOTIDE SEQUENCE [LARGE SCALE GENOMIC DNA]</scope>
    <source>
        <strain evidence="2 3">XCT-34</strain>
    </source>
</reference>
<dbReference type="RefSeq" id="WP_161675192.1">
    <property type="nucleotide sequence ID" value="NZ_JAABLP010000002.1"/>
</dbReference>
<evidence type="ECO:0000313" key="3">
    <source>
        <dbReference type="Proteomes" id="UP000541347"/>
    </source>
</evidence>
<accession>A0ABW9ZFZ9</accession>
<proteinExistence type="predicted"/>
<dbReference type="InterPro" id="IPR038740">
    <property type="entry name" value="BioF2-like_GNAT_dom"/>
</dbReference>
<keyword evidence="3" id="KW-1185">Reference proteome</keyword>